<reference evidence="2" key="1">
    <citation type="submission" date="2025-08" db="UniProtKB">
        <authorList>
            <consortium name="RefSeq"/>
        </authorList>
    </citation>
    <scope>IDENTIFICATION</scope>
</reference>
<dbReference type="KEGG" id="nta:107799766"/>
<dbReference type="PaxDb" id="4097-A0A1S4ANY0"/>
<protein>
    <submittedName>
        <fullName evidence="2">Uncharacterized protein</fullName>
    </submittedName>
</protein>
<gene>
    <name evidence="2" type="primary">LOC107799766</name>
</gene>
<dbReference type="AlphaFoldDB" id="A0A1S4ANY0"/>
<dbReference type="OrthoDB" id="1329122at2759"/>
<name>A0A1S4ANY0_TOBAC</name>
<feature type="compositionally biased region" description="Acidic residues" evidence="1">
    <location>
        <begin position="97"/>
        <end position="114"/>
    </location>
</feature>
<accession>A0A1S4ANY0</accession>
<feature type="region of interest" description="Disordered" evidence="1">
    <location>
        <begin position="127"/>
        <end position="150"/>
    </location>
</feature>
<evidence type="ECO:0000256" key="1">
    <source>
        <dbReference type="SAM" id="MobiDB-lite"/>
    </source>
</evidence>
<feature type="region of interest" description="Disordered" evidence="1">
    <location>
        <begin position="43"/>
        <end position="114"/>
    </location>
</feature>
<proteinExistence type="predicted"/>
<evidence type="ECO:0000313" key="2">
    <source>
        <dbReference type="RefSeq" id="XP_016478396.1"/>
    </source>
</evidence>
<sequence length="150" mass="16443">MIGRFQELHSFCKMKPFWKYIQHIGVEESGSAFNKGDGTIEASASQNIEVGEEALNGATATSPTPTDSAADPAASPPNPDPDSSSTEEESDKSSEDSSSDEDSDFFGDDIDDYGSDIHEEFLEFRAERKSFQRRKRKERAPADPENVPCG</sequence>
<feature type="non-terminal residue" evidence="2">
    <location>
        <position position="150"/>
    </location>
</feature>
<organism evidence="2">
    <name type="scientific">Nicotiana tabacum</name>
    <name type="common">Common tobacco</name>
    <dbReference type="NCBI Taxonomy" id="4097"/>
    <lineage>
        <taxon>Eukaryota</taxon>
        <taxon>Viridiplantae</taxon>
        <taxon>Streptophyta</taxon>
        <taxon>Embryophyta</taxon>
        <taxon>Tracheophyta</taxon>
        <taxon>Spermatophyta</taxon>
        <taxon>Magnoliopsida</taxon>
        <taxon>eudicotyledons</taxon>
        <taxon>Gunneridae</taxon>
        <taxon>Pentapetalae</taxon>
        <taxon>asterids</taxon>
        <taxon>lamiids</taxon>
        <taxon>Solanales</taxon>
        <taxon>Solanaceae</taxon>
        <taxon>Nicotianoideae</taxon>
        <taxon>Nicotianeae</taxon>
        <taxon>Nicotiana</taxon>
    </lineage>
</organism>
<feature type="compositionally biased region" description="Low complexity" evidence="1">
    <location>
        <begin position="59"/>
        <end position="73"/>
    </location>
</feature>
<dbReference type="RefSeq" id="XP_016478396.1">
    <property type="nucleotide sequence ID" value="XM_016622910.1"/>
</dbReference>